<dbReference type="PANTHER" id="PTHR11907">
    <property type="entry name" value="AMIDOPHOSPHORIBOSYLTRANSFERASE"/>
    <property type="match status" value="1"/>
</dbReference>
<comment type="similarity">
    <text evidence="2">In the C-terminal section; belongs to the purine/pyrimidine phosphoribosyltransferase family.</text>
</comment>
<keyword evidence="4 9" id="KW-0328">Glycosyltransferase</keyword>
<dbReference type="GO" id="GO:0004044">
    <property type="term" value="F:amidophosphoribosyltransferase activity"/>
    <property type="evidence" value="ECO:0007669"/>
    <property type="project" value="UniProtKB-EC"/>
</dbReference>
<protein>
    <recommendedName>
        <fullName evidence="3">amidophosphoribosyltransferase</fullName>
        <ecNumber evidence="3">2.4.2.14</ecNumber>
    </recommendedName>
</protein>
<dbReference type="CDD" id="cd06223">
    <property type="entry name" value="PRTases_typeI"/>
    <property type="match status" value="1"/>
</dbReference>
<comment type="caution">
    <text evidence="9">The sequence shown here is derived from an EMBL/GenBank/DDBJ whole genome shotgun (WGS) entry which is preliminary data.</text>
</comment>
<accession>T1AN74</accession>
<dbReference type="NCBIfam" id="TIGR01134">
    <property type="entry name" value="purF"/>
    <property type="match status" value="1"/>
</dbReference>
<dbReference type="Gene3D" id="3.60.20.10">
    <property type="entry name" value="Glutamine Phosphoribosylpyrophosphate, subunit 1, domain 1"/>
    <property type="match status" value="1"/>
</dbReference>
<dbReference type="GO" id="GO:0006189">
    <property type="term" value="P:'de novo' IMP biosynthetic process"/>
    <property type="evidence" value="ECO:0007669"/>
    <property type="project" value="UniProtKB-UniPathway"/>
</dbReference>
<evidence type="ECO:0000256" key="4">
    <source>
        <dbReference type="ARBA" id="ARBA00022676"/>
    </source>
</evidence>
<dbReference type="InterPro" id="IPR035584">
    <property type="entry name" value="PurF_N"/>
</dbReference>
<dbReference type="InterPro" id="IPR029057">
    <property type="entry name" value="PRTase-like"/>
</dbReference>
<comment type="pathway">
    <text evidence="1">Purine metabolism; IMP biosynthesis via de novo pathway; N(1)-(5-phospho-D-ribosyl)glycinamide from 5-phospho-alpha-D-ribose 1-diphosphate: step 1/2.</text>
</comment>
<dbReference type="EC" id="2.4.2.14" evidence="3"/>
<evidence type="ECO:0000259" key="8">
    <source>
        <dbReference type="PROSITE" id="PS51278"/>
    </source>
</evidence>
<dbReference type="InterPro" id="IPR017932">
    <property type="entry name" value="GATase_2_dom"/>
</dbReference>
<feature type="non-terminal residue" evidence="9">
    <location>
        <position position="333"/>
    </location>
</feature>
<name>T1AN74_9ZZZZ</name>
<reference evidence="9" key="1">
    <citation type="submission" date="2013-08" db="EMBL/GenBank/DDBJ databases">
        <authorList>
            <person name="Mendez C."/>
            <person name="Richter M."/>
            <person name="Ferrer M."/>
            <person name="Sanchez J."/>
        </authorList>
    </citation>
    <scope>NUCLEOTIDE SEQUENCE</scope>
</reference>
<evidence type="ECO:0000256" key="6">
    <source>
        <dbReference type="ARBA" id="ARBA00022755"/>
    </source>
</evidence>
<keyword evidence="5 9" id="KW-0808">Transferase</keyword>
<evidence type="ECO:0000256" key="7">
    <source>
        <dbReference type="ARBA" id="ARBA00022962"/>
    </source>
</evidence>
<dbReference type="PROSITE" id="PS51278">
    <property type="entry name" value="GATASE_TYPE_2"/>
    <property type="match status" value="1"/>
</dbReference>
<dbReference type="Gene3D" id="3.40.50.2020">
    <property type="match status" value="1"/>
</dbReference>
<evidence type="ECO:0000313" key="9">
    <source>
        <dbReference type="EMBL" id="EQD62056.1"/>
    </source>
</evidence>
<organism evidence="9">
    <name type="scientific">mine drainage metagenome</name>
    <dbReference type="NCBI Taxonomy" id="410659"/>
    <lineage>
        <taxon>unclassified sequences</taxon>
        <taxon>metagenomes</taxon>
        <taxon>ecological metagenomes</taxon>
    </lineage>
</organism>
<dbReference type="InterPro" id="IPR000836">
    <property type="entry name" value="PRTase_dom"/>
</dbReference>
<dbReference type="GO" id="GO:0009113">
    <property type="term" value="P:purine nucleobase biosynthetic process"/>
    <property type="evidence" value="ECO:0007669"/>
    <property type="project" value="InterPro"/>
</dbReference>
<gene>
    <name evidence="9" type="ORF">B1B_07435</name>
</gene>
<dbReference type="SUPFAM" id="SSF53271">
    <property type="entry name" value="PRTase-like"/>
    <property type="match status" value="1"/>
</dbReference>
<feature type="non-terminal residue" evidence="9">
    <location>
        <position position="1"/>
    </location>
</feature>
<dbReference type="InterPro" id="IPR029055">
    <property type="entry name" value="Ntn_hydrolases_N"/>
</dbReference>
<feature type="domain" description="Glutamine amidotransferase type-2" evidence="8">
    <location>
        <begin position="1"/>
        <end position="201"/>
    </location>
</feature>
<evidence type="ECO:0000256" key="1">
    <source>
        <dbReference type="ARBA" id="ARBA00005209"/>
    </source>
</evidence>
<dbReference type="EMBL" id="AUZY01004727">
    <property type="protein sequence ID" value="EQD62056.1"/>
    <property type="molecule type" value="Genomic_DNA"/>
</dbReference>
<dbReference type="InterPro" id="IPR005854">
    <property type="entry name" value="PurF"/>
</dbReference>
<proteinExistence type="inferred from homology"/>
<keyword evidence="6" id="KW-0658">Purine biosynthesis</keyword>
<evidence type="ECO:0000256" key="2">
    <source>
        <dbReference type="ARBA" id="ARBA00010138"/>
    </source>
</evidence>
<evidence type="ECO:0000256" key="3">
    <source>
        <dbReference type="ARBA" id="ARBA00011941"/>
    </source>
</evidence>
<evidence type="ECO:0000256" key="5">
    <source>
        <dbReference type="ARBA" id="ARBA00022679"/>
    </source>
</evidence>
<dbReference type="SUPFAM" id="SSF56235">
    <property type="entry name" value="N-terminal nucleophile aminohydrolases (Ntn hydrolases)"/>
    <property type="match status" value="1"/>
</dbReference>
<dbReference type="AlphaFoldDB" id="T1AN74"/>
<dbReference type="CDD" id="cd00715">
    <property type="entry name" value="GPATase_N"/>
    <property type="match status" value="1"/>
</dbReference>
<dbReference type="UniPathway" id="UPA00074">
    <property type="reaction ID" value="UER00124"/>
</dbReference>
<dbReference type="Pfam" id="PF13522">
    <property type="entry name" value="GATase_6"/>
    <property type="match status" value="1"/>
</dbReference>
<reference evidence="9" key="2">
    <citation type="journal article" date="2014" name="ISME J.">
        <title>Microbial stratification in low pH oxic and suboxic macroscopic growths along an acid mine drainage.</title>
        <authorList>
            <person name="Mendez-Garcia C."/>
            <person name="Mesa V."/>
            <person name="Sprenger R.R."/>
            <person name="Richter M."/>
            <person name="Diez M.S."/>
            <person name="Solano J."/>
            <person name="Bargiela R."/>
            <person name="Golyshina O.V."/>
            <person name="Manteca A."/>
            <person name="Ramos J.L."/>
            <person name="Gallego J.R."/>
            <person name="Llorente I."/>
            <person name="Martins Dos Santos V.A."/>
            <person name="Jensen O.N."/>
            <person name="Pelaez A.I."/>
            <person name="Sanchez J."/>
            <person name="Ferrer M."/>
        </authorList>
    </citation>
    <scope>NUCLEOTIDE SEQUENCE</scope>
</reference>
<sequence>FSTGGQESAGIATFDGSMIRIKKGMGLVADVFRESDSSLKDSLPGTTGVAHTRYSTHGSKNLENAGPITISNSIGYIAISHNGEITNAIQLRVEMKKRGSGFITSSDTEVMLMEISRNIIDLGINAGLRNAVSRLRGAYACALMINGTLYALRDPMGIRPLVLGQVEDSYIVASESCVLDILGGKVIRDVKPGELIEITPAGFKTVFIASTPNTAHCMFEYVYFARPDSIIDGSEVFRARIEMGRRLAREYPVDADIVIPVPDSGRAQALGFSQESRIPYGEGLIKNRYSERTFIMPTQEQRASAVRLKLNPIKSAIAGNRIVLVEDSIVRGN</sequence>
<keyword evidence="7" id="KW-0315">Glutamine amidotransferase</keyword>